<reference evidence="6" key="1">
    <citation type="submission" date="2017-02" db="UniProtKB">
        <authorList>
            <consortium name="WormBaseParasite"/>
        </authorList>
    </citation>
    <scope>IDENTIFICATION</scope>
</reference>
<dbReference type="InterPro" id="IPR027307">
    <property type="entry name" value="WASH7"/>
</dbReference>
<dbReference type="InterPro" id="IPR028282">
    <property type="entry name" value="WASH-7_central"/>
</dbReference>
<evidence type="ECO:0000259" key="1">
    <source>
        <dbReference type="Pfam" id="PF14744"/>
    </source>
</evidence>
<dbReference type="WBParaSite" id="EVEC_0000619401-mRNA-1">
    <property type="protein sequence ID" value="EVEC_0000619401-mRNA-1"/>
    <property type="gene ID" value="EVEC_0000619401"/>
</dbReference>
<reference evidence="4 5" key="2">
    <citation type="submission" date="2018-10" db="EMBL/GenBank/DDBJ databases">
        <authorList>
            <consortium name="Pathogen Informatics"/>
        </authorList>
    </citation>
    <scope>NUCLEOTIDE SEQUENCE [LARGE SCALE GENOMIC DNA]</scope>
</reference>
<dbReference type="Pfam" id="PF14745">
    <property type="entry name" value="WASH-4_N"/>
    <property type="match status" value="2"/>
</dbReference>
<gene>
    <name evidence="4" type="ORF">EVEC_LOCUS5805</name>
</gene>
<dbReference type="EMBL" id="UXUI01008274">
    <property type="protein sequence ID" value="VDD91054.1"/>
    <property type="molecule type" value="Genomic_DNA"/>
</dbReference>
<dbReference type="PANTHER" id="PTHR31409">
    <property type="entry name" value="WASH COMPLEX SUBUNIT 4"/>
    <property type="match status" value="1"/>
</dbReference>
<dbReference type="GO" id="GO:0071203">
    <property type="term" value="C:WASH complex"/>
    <property type="evidence" value="ECO:0007669"/>
    <property type="project" value="InterPro"/>
</dbReference>
<dbReference type="Pfam" id="PF14746">
    <property type="entry name" value="WASH-7_C"/>
    <property type="match status" value="1"/>
</dbReference>
<evidence type="ECO:0000259" key="3">
    <source>
        <dbReference type="Pfam" id="PF14746"/>
    </source>
</evidence>
<accession>A0A0N4V7C9</accession>
<dbReference type="Pfam" id="PF14744">
    <property type="entry name" value="WASH-7_mid"/>
    <property type="match status" value="1"/>
</dbReference>
<dbReference type="PANTHER" id="PTHR31409:SF0">
    <property type="entry name" value="WASH COMPLEX SUBUNIT 4"/>
    <property type="match status" value="1"/>
</dbReference>
<organism evidence="6">
    <name type="scientific">Enterobius vermicularis</name>
    <name type="common">Human pinworm</name>
    <dbReference type="NCBI Taxonomy" id="51028"/>
    <lineage>
        <taxon>Eukaryota</taxon>
        <taxon>Metazoa</taxon>
        <taxon>Ecdysozoa</taxon>
        <taxon>Nematoda</taxon>
        <taxon>Chromadorea</taxon>
        <taxon>Rhabditida</taxon>
        <taxon>Spirurina</taxon>
        <taxon>Oxyuridomorpha</taxon>
        <taxon>Oxyuroidea</taxon>
        <taxon>Oxyuridae</taxon>
        <taxon>Enterobius</taxon>
    </lineage>
</organism>
<dbReference type="STRING" id="51028.A0A0N4V7C9"/>
<feature type="domain" description="WASH complex subunit 7 C-terminal" evidence="3">
    <location>
        <begin position="921"/>
        <end position="1041"/>
    </location>
</feature>
<feature type="domain" description="WASH complex subunit 4 N-terminal" evidence="2">
    <location>
        <begin position="2"/>
        <end position="384"/>
    </location>
</feature>
<dbReference type="GO" id="GO:0016197">
    <property type="term" value="P:endosomal transport"/>
    <property type="evidence" value="ECO:0007669"/>
    <property type="project" value="TreeGrafter"/>
</dbReference>
<feature type="domain" description="WASH complex subunit 4 N-terminal" evidence="2">
    <location>
        <begin position="414"/>
        <end position="541"/>
    </location>
</feature>
<proteinExistence type="predicted"/>
<dbReference type="GO" id="GO:0007032">
    <property type="term" value="P:endosome organization"/>
    <property type="evidence" value="ECO:0007669"/>
    <property type="project" value="TreeGrafter"/>
</dbReference>
<feature type="domain" description="WASH complex subunit 7 central" evidence="1">
    <location>
        <begin position="542"/>
        <end position="886"/>
    </location>
</feature>
<keyword evidence="5" id="KW-1185">Reference proteome</keyword>
<dbReference type="AlphaFoldDB" id="A0A0N4V7C9"/>
<evidence type="ECO:0000313" key="6">
    <source>
        <dbReference type="WBParaSite" id="EVEC_0000619401-mRNA-1"/>
    </source>
</evidence>
<name>A0A0N4V7C9_ENTVE</name>
<dbReference type="Proteomes" id="UP000274131">
    <property type="component" value="Unassembled WGS sequence"/>
</dbReference>
<evidence type="ECO:0000313" key="4">
    <source>
        <dbReference type="EMBL" id="VDD91054.1"/>
    </source>
</evidence>
<dbReference type="InterPro" id="IPR028191">
    <property type="entry name" value="WASH-4_N"/>
</dbReference>
<evidence type="ECO:0000259" key="2">
    <source>
        <dbReference type="Pfam" id="PF14745"/>
    </source>
</evidence>
<evidence type="ECO:0000313" key="5">
    <source>
        <dbReference type="Proteomes" id="UP000274131"/>
    </source>
</evidence>
<dbReference type="InterPro" id="IPR028283">
    <property type="entry name" value="WASH-7_C"/>
</dbReference>
<dbReference type="OrthoDB" id="10261210at2759"/>
<dbReference type="GO" id="GO:0005768">
    <property type="term" value="C:endosome"/>
    <property type="evidence" value="ECO:0007669"/>
    <property type="project" value="TreeGrafter"/>
</dbReference>
<protein>
    <submittedName>
        <fullName evidence="6">WASH complex subunit 7</fullName>
    </submittedName>
</protein>
<sequence>MTFSSLVLETNRLQDIAWTEVYPALLLYGEDVDGQLASEGGSVKMMANFLPFLQEVYVFVNRCYEVFRNAILQMYNFYLIREDVLERTRQRAMLRMWRAVGGLLSVFIFLDEIIRSHPLILSHWSFFVKSMQSVLHNPSLFNADSPLLKPLSNVVQQIGSMIMDGFIFKNCCQQPFQAALHADLSFCEHIRNIILSMYTRWERVASDDIADKRLLSSIIALATFHSHLFRTVDKKLFKMIWHSNNRLATFHVIGDIVWTPCDFLIKNVSELEKAIDKKSLSFVGEFRSVPVAQKTALLAQEMTTTANLLTEWIFKMEEELRNWPIENVHGHLKQRIILFLEGMRQADLLSRTVKLVLCGTLNEKKPLSRSVAMDCLRFIQLIKAYPLDHHFCYGTRNDNFFLEDTFKNIFCDEVESTFIKWWNEVFECIQQGLQHWSGQLLRLVNNARESLRSEAVLSNDKVDIISSLTIAGLSLSGSNITILHLFSVSSIRMTVAGIALDFVQYAKIFRSEELETANDLICRMETFLKFQQTLARLCSCSFLFWHRSLISTYFDSLINESVQYVEYFFAAVTDVETLLNACRHVDPGNLKKKFCSEIFDDFEKKFLMKLCEAVETDLRLSMHSYLQPVEAKLAKGPVQEKSFHLKRLLDLPPLFLCGQFFDVKRYTELHLERAFYNLTAVALHDCHTYVEMRLLAFEKYGLHLCESHLPFQTLDQGSDMLLITRNLHLFVSNYNYNLNGQFFIEKDSRNKHLNILSVEHVANSVRTHGTGIMNTVINFAYQYLKKRFFVFSQFLYDDHIKGQLIKEIRYFQSNADQLNKMYPMKRVQRFNSRIRRLGVTDEGLSFLDKFRILITNIGNVMGYVRLVRSGSIEASSHSLAFLRDPDDVVSFASLATDSSFSAETVEAAKFLDEVLEETAKSVNQSNNYLQAGIFYLHYGVFYLQILVEVFSKELRNFEKYEHLRNFYVIVPSLTVNYVESILNCKGTLGRRSQQNSSFTDDGFVLGIAFILTTLDQIGKFESLNWFASVEKRCEDESVVAKTPRNLGSRLELEPSVKIRIAKLEHYQKVLFS</sequence>